<dbReference type="AlphaFoldDB" id="A0A9Q0BIV8"/>
<reference evidence="2" key="1">
    <citation type="journal article" date="2023" name="Genome Biol. Evol.">
        <title>Long-read-based Genome Assembly of Drosophila gunungcola Reveals Fewer Chemosensory Genes in Flower-breeding Species.</title>
        <authorList>
            <person name="Negi A."/>
            <person name="Liao B.Y."/>
            <person name="Yeh S.D."/>
        </authorList>
    </citation>
    <scope>NUCLEOTIDE SEQUENCE</scope>
    <source>
        <strain evidence="2">Sukarami</strain>
    </source>
</reference>
<keyword evidence="1" id="KW-0732">Signal</keyword>
<protein>
    <submittedName>
        <fullName evidence="2">Uncharacterized protein</fullName>
    </submittedName>
</protein>
<organism evidence="2 3">
    <name type="scientific">Drosophila gunungcola</name>
    <name type="common">fruit fly</name>
    <dbReference type="NCBI Taxonomy" id="103775"/>
    <lineage>
        <taxon>Eukaryota</taxon>
        <taxon>Metazoa</taxon>
        <taxon>Ecdysozoa</taxon>
        <taxon>Arthropoda</taxon>
        <taxon>Hexapoda</taxon>
        <taxon>Insecta</taxon>
        <taxon>Pterygota</taxon>
        <taxon>Neoptera</taxon>
        <taxon>Endopterygota</taxon>
        <taxon>Diptera</taxon>
        <taxon>Brachycera</taxon>
        <taxon>Muscomorpha</taxon>
        <taxon>Ephydroidea</taxon>
        <taxon>Drosophilidae</taxon>
        <taxon>Drosophila</taxon>
        <taxon>Sophophora</taxon>
    </lineage>
</organism>
<comment type="caution">
    <text evidence="2">The sequence shown here is derived from an EMBL/GenBank/DDBJ whole genome shotgun (WGS) entry which is preliminary data.</text>
</comment>
<evidence type="ECO:0000256" key="1">
    <source>
        <dbReference type="SAM" id="SignalP"/>
    </source>
</evidence>
<evidence type="ECO:0000313" key="3">
    <source>
        <dbReference type="Proteomes" id="UP001059596"/>
    </source>
</evidence>
<feature type="signal peptide" evidence="1">
    <location>
        <begin position="1"/>
        <end position="20"/>
    </location>
</feature>
<evidence type="ECO:0000313" key="2">
    <source>
        <dbReference type="EMBL" id="KAI8034142.1"/>
    </source>
</evidence>
<dbReference type="OrthoDB" id="10330985at2759"/>
<name>A0A9Q0BIV8_9MUSC</name>
<sequence>MLRLMVLMITLALMTGSAYGAIDQLMRAITGGLGGGARANIPVSVNRRFTVVSPNGELSFGYGYRPGFF</sequence>
<dbReference type="Proteomes" id="UP001059596">
    <property type="component" value="Unassembled WGS sequence"/>
</dbReference>
<gene>
    <name evidence="2" type="ORF">M5D96_013104</name>
</gene>
<accession>A0A9Q0BIV8</accession>
<dbReference type="EMBL" id="JAMKOV010000080">
    <property type="protein sequence ID" value="KAI8034142.1"/>
    <property type="molecule type" value="Genomic_DNA"/>
</dbReference>
<proteinExistence type="predicted"/>
<feature type="chain" id="PRO_5040350247" evidence="1">
    <location>
        <begin position="21"/>
        <end position="69"/>
    </location>
</feature>
<keyword evidence="3" id="KW-1185">Reference proteome</keyword>